<protein>
    <submittedName>
        <fullName evidence="1">Uncharacterized protein</fullName>
    </submittedName>
</protein>
<accession>A0A7J8WH88</accession>
<reference evidence="1 2" key="1">
    <citation type="journal article" date="2019" name="Genome Biol. Evol.">
        <title>Insights into the evolution of the New World diploid cottons (Gossypium, subgenus Houzingenia) based on genome sequencing.</title>
        <authorList>
            <person name="Grover C.E."/>
            <person name="Arick M.A. 2nd"/>
            <person name="Thrash A."/>
            <person name="Conover J.L."/>
            <person name="Sanders W.S."/>
            <person name="Peterson D.G."/>
            <person name="Frelichowski J.E."/>
            <person name="Scheffler J.A."/>
            <person name="Scheffler B.E."/>
            <person name="Wendel J.F."/>
        </authorList>
    </citation>
    <scope>NUCLEOTIDE SEQUENCE [LARGE SCALE GENOMIC DNA]</scope>
    <source>
        <strain evidence="1">185</strain>
        <tissue evidence="1">Leaf</tissue>
    </source>
</reference>
<evidence type="ECO:0000313" key="1">
    <source>
        <dbReference type="EMBL" id="MBA0674408.1"/>
    </source>
</evidence>
<organism evidence="1 2">
    <name type="scientific">Gossypium aridum</name>
    <name type="common">American cotton</name>
    <name type="synonym">Erioxylum aridum</name>
    <dbReference type="NCBI Taxonomy" id="34290"/>
    <lineage>
        <taxon>Eukaryota</taxon>
        <taxon>Viridiplantae</taxon>
        <taxon>Streptophyta</taxon>
        <taxon>Embryophyta</taxon>
        <taxon>Tracheophyta</taxon>
        <taxon>Spermatophyta</taxon>
        <taxon>Magnoliopsida</taxon>
        <taxon>eudicotyledons</taxon>
        <taxon>Gunneridae</taxon>
        <taxon>Pentapetalae</taxon>
        <taxon>rosids</taxon>
        <taxon>malvids</taxon>
        <taxon>Malvales</taxon>
        <taxon>Malvaceae</taxon>
        <taxon>Malvoideae</taxon>
        <taxon>Gossypium</taxon>
    </lineage>
</organism>
<feature type="non-terminal residue" evidence="1">
    <location>
        <position position="1"/>
    </location>
</feature>
<gene>
    <name evidence="1" type="ORF">Goari_016008</name>
</gene>
<dbReference type="EMBL" id="JABFAA010000001">
    <property type="protein sequence ID" value="MBA0674408.1"/>
    <property type="molecule type" value="Genomic_DNA"/>
</dbReference>
<dbReference type="AlphaFoldDB" id="A0A7J8WH88"/>
<evidence type="ECO:0000313" key="2">
    <source>
        <dbReference type="Proteomes" id="UP000593577"/>
    </source>
</evidence>
<name>A0A7J8WH88_GOSAI</name>
<sequence length="60" mass="6590">PTGEDYFEIRSVTWDVKALSRSFLACCFNFIAKGGSTVAHAVATEGMKAWKTDSELKTCL</sequence>
<comment type="caution">
    <text evidence="1">The sequence shown here is derived from an EMBL/GenBank/DDBJ whole genome shotgun (WGS) entry which is preliminary data.</text>
</comment>
<proteinExistence type="predicted"/>
<keyword evidence="2" id="KW-1185">Reference proteome</keyword>
<dbReference type="Proteomes" id="UP000593577">
    <property type="component" value="Unassembled WGS sequence"/>
</dbReference>